<proteinExistence type="predicted"/>
<gene>
    <name evidence="1" type="ORF">VFH_I203240</name>
</gene>
<evidence type="ECO:0000313" key="1">
    <source>
        <dbReference type="EMBL" id="CAI8595693.1"/>
    </source>
</evidence>
<keyword evidence="2" id="KW-1185">Reference proteome</keyword>
<organism evidence="1 2">
    <name type="scientific">Vicia faba</name>
    <name type="common">Broad bean</name>
    <name type="synonym">Faba vulgaris</name>
    <dbReference type="NCBI Taxonomy" id="3906"/>
    <lineage>
        <taxon>Eukaryota</taxon>
        <taxon>Viridiplantae</taxon>
        <taxon>Streptophyta</taxon>
        <taxon>Embryophyta</taxon>
        <taxon>Tracheophyta</taxon>
        <taxon>Spermatophyta</taxon>
        <taxon>Magnoliopsida</taxon>
        <taxon>eudicotyledons</taxon>
        <taxon>Gunneridae</taxon>
        <taxon>Pentapetalae</taxon>
        <taxon>rosids</taxon>
        <taxon>fabids</taxon>
        <taxon>Fabales</taxon>
        <taxon>Fabaceae</taxon>
        <taxon>Papilionoideae</taxon>
        <taxon>50 kb inversion clade</taxon>
        <taxon>NPAAA clade</taxon>
        <taxon>Hologalegina</taxon>
        <taxon>IRL clade</taxon>
        <taxon>Fabeae</taxon>
        <taxon>Vicia</taxon>
    </lineage>
</organism>
<name>A0AAV0ZF29_VICFA</name>
<dbReference type="Proteomes" id="UP001157006">
    <property type="component" value="Chromosome 1S"/>
</dbReference>
<accession>A0AAV0ZF29</accession>
<sequence length="147" mass="17179">MRIKQTSSKTWKNALKPILARTHVKKMIDDEKELILILDPSIEDSNGESINEIATLAVNNVTEIVKEDHLGARRVFKFHSVESAEKTRKEIGDINTEELEKKSNILLKKLKIIHSRKRVRRREVMMVTELRRSSRENLSPVKEKLRR</sequence>
<protein>
    <submittedName>
        <fullName evidence="1">Uncharacterized protein</fullName>
    </submittedName>
</protein>
<evidence type="ECO:0000313" key="2">
    <source>
        <dbReference type="Proteomes" id="UP001157006"/>
    </source>
</evidence>
<dbReference type="EMBL" id="OX451735">
    <property type="protein sequence ID" value="CAI8595693.1"/>
    <property type="molecule type" value="Genomic_DNA"/>
</dbReference>
<dbReference type="AlphaFoldDB" id="A0AAV0ZF29"/>
<reference evidence="1 2" key="1">
    <citation type="submission" date="2023-01" db="EMBL/GenBank/DDBJ databases">
        <authorList>
            <person name="Kreplak J."/>
        </authorList>
    </citation>
    <scope>NUCLEOTIDE SEQUENCE [LARGE SCALE GENOMIC DNA]</scope>
</reference>